<accession>A0AA39LW55</accession>
<evidence type="ECO:0000313" key="3">
    <source>
        <dbReference type="Proteomes" id="UP001175271"/>
    </source>
</evidence>
<evidence type="ECO:0000313" key="2">
    <source>
        <dbReference type="EMBL" id="KAK0412426.1"/>
    </source>
</evidence>
<name>A0AA39LW55_9BILA</name>
<gene>
    <name evidence="2" type="ORF">QR680_006203</name>
</gene>
<organism evidence="2 3">
    <name type="scientific">Steinernema hermaphroditum</name>
    <dbReference type="NCBI Taxonomy" id="289476"/>
    <lineage>
        <taxon>Eukaryota</taxon>
        <taxon>Metazoa</taxon>
        <taxon>Ecdysozoa</taxon>
        <taxon>Nematoda</taxon>
        <taxon>Chromadorea</taxon>
        <taxon>Rhabditida</taxon>
        <taxon>Tylenchina</taxon>
        <taxon>Panagrolaimomorpha</taxon>
        <taxon>Strongyloidoidea</taxon>
        <taxon>Steinernematidae</taxon>
        <taxon>Steinernema</taxon>
    </lineage>
</organism>
<keyword evidence="1" id="KW-0732">Signal</keyword>
<sequence>MWKSLIFLITSINFIVNVSGQPLRVNYVCNPPCAWPKRCLGVSCPSEPCRGVCLPLFVDSEEREFDKDKDRLFVPNGSRKD</sequence>
<comment type="caution">
    <text evidence="2">The sequence shown here is derived from an EMBL/GenBank/DDBJ whole genome shotgun (WGS) entry which is preliminary data.</text>
</comment>
<feature type="signal peptide" evidence="1">
    <location>
        <begin position="1"/>
        <end position="20"/>
    </location>
</feature>
<dbReference type="AlphaFoldDB" id="A0AA39LW55"/>
<keyword evidence="3" id="KW-1185">Reference proteome</keyword>
<evidence type="ECO:0008006" key="4">
    <source>
        <dbReference type="Google" id="ProtNLM"/>
    </source>
</evidence>
<dbReference type="Proteomes" id="UP001175271">
    <property type="component" value="Unassembled WGS sequence"/>
</dbReference>
<feature type="chain" id="PRO_5041322880" description="WAP domain-containing protein" evidence="1">
    <location>
        <begin position="21"/>
        <end position="81"/>
    </location>
</feature>
<protein>
    <recommendedName>
        <fullName evidence="4">WAP domain-containing protein</fullName>
    </recommendedName>
</protein>
<proteinExistence type="predicted"/>
<evidence type="ECO:0000256" key="1">
    <source>
        <dbReference type="SAM" id="SignalP"/>
    </source>
</evidence>
<dbReference type="EMBL" id="JAUCMV010000003">
    <property type="protein sequence ID" value="KAK0412426.1"/>
    <property type="molecule type" value="Genomic_DNA"/>
</dbReference>
<reference evidence="2" key="1">
    <citation type="submission" date="2023-06" db="EMBL/GenBank/DDBJ databases">
        <title>Genomic analysis of the entomopathogenic nematode Steinernema hermaphroditum.</title>
        <authorList>
            <person name="Schwarz E.M."/>
            <person name="Heppert J.K."/>
            <person name="Baniya A."/>
            <person name="Schwartz H.T."/>
            <person name="Tan C.-H."/>
            <person name="Antoshechkin I."/>
            <person name="Sternberg P.W."/>
            <person name="Goodrich-Blair H."/>
            <person name="Dillman A.R."/>
        </authorList>
    </citation>
    <scope>NUCLEOTIDE SEQUENCE</scope>
    <source>
        <strain evidence="2">PS9179</strain>
        <tissue evidence="2">Whole animal</tissue>
    </source>
</reference>